<name>A0A917A4A3_9STRE</name>
<accession>A0A917A4A3</accession>
<proteinExistence type="predicted"/>
<evidence type="ECO:0000313" key="2">
    <source>
        <dbReference type="Proteomes" id="UP000660801"/>
    </source>
</evidence>
<organism evidence="1 2">
    <name type="scientific">Streptococcus himalayensis</name>
    <dbReference type="NCBI Taxonomy" id="1888195"/>
    <lineage>
        <taxon>Bacteria</taxon>
        <taxon>Bacillati</taxon>
        <taxon>Bacillota</taxon>
        <taxon>Bacilli</taxon>
        <taxon>Lactobacillales</taxon>
        <taxon>Streptococcaceae</taxon>
        <taxon>Streptococcus</taxon>
    </lineage>
</organism>
<evidence type="ECO:0000313" key="1">
    <source>
        <dbReference type="EMBL" id="GGE26339.1"/>
    </source>
</evidence>
<comment type="caution">
    <text evidence="1">The sequence shown here is derived from an EMBL/GenBank/DDBJ whole genome shotgun (WGS) entry which is preliminary data.</text>
</comment>
<gene>
    <name evidence="1" type="ORF">GCM10011510_04390</name>
</gene>
<keyword evidence="2" id="KW-1185">Reference proteome</keyword>
<dbReference type="EMBL" id="BMJN01000004">
    <property type="protein sequence ID" value="GGE26339.1"/>
    <property type="molecule type" value="Genomic_DNA"/>
</dbReference>
<sequence>MKLNSIFSSSEFEKINKYLSKWEYTREYSEDEIDIFDEELENLNQELGYETSLGIFISDMIYKLRSNPQY</sequence>
<reference evidence="1" key="2">
    <citation type="submission" date="2020-09" db="EMBL/GenBank/DDBJ databases">
        <authorList>
            <person name="Sun Q."/>
            <person name="Zhou Y."/>
        </authorList>
    </citation>
    <scope>NUCLEOTIDE SEQUENCE</scope>
    <source>
        <strain evidence="1">CGMCC 1.15533</strain>
    </source>
</reference>
<dbReference type="AlphaFoldDB" id="A0A917A4A3"/>
<dbReference type="RefSeq" id="WP_068989372.1">
    <property type="nucleotide sequence ID" value="NZ_BMJN01000004.1"/>
</dbReference>
<protein>
    <submittedName>
        <fullName evidence="1">Uncharacterized protein</fullName>
    </submittedName>
</protein>
<reference evidence="1" key="1">
    <citation type="journal article" date="2014" name="Int. J. Syst. Evol. Microbiol.">
        <title>Complete genome sequence of Corynebacterium casei LMG S-19264T (=DSM 44701T), isolated from a smear-ripened cheese.</title>
        <authorList>
            <consortium name="US DOE Joint Genome Institute (JGI-PGF)"/>
            <person name="Walter F."/>
            <person name="Albersmeier A."/>
            <person name="Kalinowski J."/>
            <person name="Ruckert C."/>
        </authorList>
    </citation>
    <scope>NUCLEOTIDE SEQUENCE</scope>
    <source>
        <strain evidence="1">CGMCC 1.15533</strain>
    </source>
</reference>
<dbReference type="Proteomes" id="UP000660801">
    <property type="component" value="Unassembled WGS sequence"/>
</dbReference>